<gene>
    <name evidence="5" type="ORF">GSLYS_00011982001</name>
</gene>
<comment type="caution">
    <text evidence="5">The sequence shown here is derived from an EMBL/GenBank/DDBJ whole genome shotgun (WGS) entry which is preliminary data.</text>
</comment>
<feature type="signal peptide" evidence="3">
    <location>
        <begin position="1"/>
        <end position="20"/>
    </location>
</feature>
<sequence>MGSSILLMLTPSLYVLLAMGCELCDKDVPSRLAPQQFSSDLNKDGNKACGAGIYYDKKKNVCKPCLEGMFLTKAMSDSLLYAFCERCQKPDEATHEIFSQECNATNDAVIHCETGYYRKVVPNPENCNCKFVCTSCGICGVGTNMYLEYETRPCTTFTDTLCCLHRDMSVVEGRCVDPPTTTTTTTEATTTTASKSTTTTEEFNKQGKTIGSDGEQDGNTAAKLFFSHYLVFVLSMLHCFCLTKLRDCVV</sequence>
<protein>
    <recommendedName>
        <fullName evidence="4">TNFR-Cys domain-containing protein</fullName>
    </recommendedName>
</protein>
<evidence type="ECO:0000259" key="4">
    <source>
        <dbReference type="PROSITE" id="PS50050"/>
    </source>
</evidence>
<feature type="disulfide bond" evidence="1">
    <location>
        <begin position="112"/>
        <end position="127"/>
    </location>
</feature>
<feature type="compositionally biased region" description="Low complexity" evidence="2">
    <location>
        <begin position="180"/>
        <end position="201"/>
    </location>
</feature>
<dbReference type="InterPro" id="IPR001368">
    <property type="entry name" value="TNFR/NGFR_Cys_rich_reg"/>
</dbReference>
<dbReference type="PROSITE" id="PS50050">
    <property type="entry name" value="TNFR_NGFR_2"/>
    <property type="match status" value="1"/>
</dbReference>
<evidence type="ECO:0000256" key="3">
    <source>
        <dbReference type="SAM" id="SignalP"/>
    </source>
</evidence>
<reference evidence="5 6" key="1">
    <citation type="submission" date="2024-04" db="EMBL/GenBank/DDBJ databases">
        <authorList>
            <consortium name="Genoscope - CEA"/>
            <person name="William W."/>
        </authorList>
    </citation>
    <scope>NUCLEOTIDE SEQUENCE [LARGE SCALE GENOMIC DNA]</scope>
</reference>
<evidence type="ECO:0000256" key="2">
    <source>
        <dbReference type="SAM" id="MobiDB-lite"/>
    </source>
</evidence>
<name>A0AAV2HXA7_LYMST</name>
<feature type="domain" description="TNFR-Cys" evidence="4">
    <location>
        <begin position="111"/>
        <end position="162"/>
    </location>
</feature>
<feature type="region of interest" description="Disordered" evidence="2">
    <location>
        <begin position="180"/>
        <end position="214"/>
    </location>
</feature>
<dbReference type="Proteomes" id="UP001497497">
    <property type="component" value="Unassembled WGS sequence"/>
</dbReference>
<proteinExistence type="predicted"/>
<accession>A0AAV2HXA7</accession>
<keyword evidence="6" id="KW-1185">Reference proteome</keyword>
<feature type="repeat" description="TNFR-Cys" evidence="1">
    <location>
        <begin position="111"/>
        <end position="162"/>
    </location>
</feature>
<keyword evidence="3" id="KW-0732">Signal</keyword>
<comment type="caution">
    <text evidence="1">Lacks conserved residue(s) required for the propagation of feature annotation.</text>
</comment>
<organism evidence="5 6">
    <name type="scientific">Lymnaea stagnalis</name>
    <name type="common">Great pond snail</name>
    <name type="synonym">Helix stagnalis</name>
    <dbReference type="NCBI Taxonomy" id="6523"/>
    <lineage>
        <taxon>Eukaryota</taxon>
        <taxon>Metazoa</taxon>
        <taxon>Spiralia</taxon>
        <taxon>Lophotrochozoa</taxon>
        <taxon>Mollusca</taxon>
        <taxon>Gastropoda</taxon>
        <taxon>Heterobranchia</taxon>
        <taxon>Euthyneura</taxon>
        <taxon>Panpulmonata</taxon>
        <taxon>Hygrophila</taxon>
        <taxon>Lymnaeoidea</taxon>
        <taxon>Lymnaeidae</taxon>
        <taxon>Lymnaea</taxon>
    </lineage>
</organism>
<feature type="chain" id="PRO_5043460989" description="TNFR-Cys domain-containing protein" evidence="3">
    <location>
        <begin position="21"/>
        <end position="250"/>
    </location>
</feature>
<evidence type="ECO:0000256" key="1">
    <source>
        <dbReference type="PROSITE-ProRule" id="PRU00206"/>
    </source>
</evidence>
<dbReference type="Gene3D" id="2.10.50.10">
    <property type="entry name" value="Tumor Necrosis Factor Receptor, subunit A, domain 2"/>
    <property type="match status" value="1"/>
</dbReference>
<dbReference type="EMBL" id="CAXITT010000287">
    <property type="protein sequence ID" value="CAL1538161.1"/>
    <property type="molecule type" value="Genomic_DNA"/>
</dbReference>
<keyword evidence="1" id="KW-1015">Disulfide bond</keyword>
<evidence type="ECO:0000313" key="5">
    <source>
        <dbReference type="EMBL" id="CAL1538161.1"/>
    </source>
</evidence>
<dbReference type="AlphaFoldDB" id="A0AAV2HXA7"/>
<evidence type="ECO:0000313" key="6">
    <source>
        <dbReference type="Proteomes" id="UP001497497"/>
    </source>
</evidence>